<sequence>MPIRVGIALYLVEGSAYYNTPSYFHWILVASTADSWASQPVRTLELKRPLGDTGYAHSFDDWDITLSSAVQGVVHLFTTSDYTVDTFQAMIQSNFPAYDSGWRYPGNYGPQGWTCATWILQILWHLRGEGTWVSNRQFEKTYTRVLNLGSELLEATDNVEYQGTVRVMDF</sequence>
<proteinExistence type="predicted"/>
<reference evidence="1" key="2">
    <citation type="journal article" date="2023" name="Proc. Natl. Acad. Sci. U.S.A.">
        <title>A global phylogenomic analysis of the shiitake genus Lentinula.</title>
        <authorList>
            <person name="Sierra-Patev S."/>
            <person name="Min B."/>
            <person name="Naranjo-Ortiz M."/>
            <person name="Looney B."/>
            <person name="Konkel Z."/>
            <person name="Slot J.C."/>
            <person name="Sakamoto Y."/>
            <person name="Steenwyk J.L."/>
            <person name="Rokas A."/>
            <person name="Carro J."/>
            <person name="Camarero S."/>
            <person name="Ferreira P."/>
            <person name="Molpeceres G."/>
            <person name="Ruiz-Duenas F.J."/>
            <person name="Serrano A."/>
            <person name="Henrissat B."/>
            <person name="Drula E."/>
            <person name="Hughes K.W."/>
            <person name="Mata J.L."/>
            <person name="Ishikawa N.K."/>
            <person name="Vargas-Isla R."/>
            <person name="Ushijima S."/>
            <person name="Smith C.A."/>
            <person name="Donoghue J."/>
            <person name="Ahrendt S."/>
            <person name="Andreopoulos W."/>
            <person name="He G."/>
            <person name="LaButti K."/>
            <person name="Lipzen A."/>
            <person name="Ng V."/>
            <person name="Riley R."/>
            <person name="Sandor L."/>
            <person name="Barry K."/>
            <person name="Martinez A.T."/>
            <person name="Xiao Y."/>
            <person name="Gibbons J.G."/>
            <person name="Terashima K."/>
            <person name="Grigoriev I.V."/>
            <person name="Hibbett D."/>
        </authorList>
    </citation>
    <scope>NUCLEOTIDE SEQUENCE</scope>
    <source>
        <strain evidence="1">Sp2 HRB7682 ss15</strain>
    </source>
</reference>
<gene>
    <name evidence="1" type="ORF">C8J55DRAFT_490629</name>
</gene>
<evidence type="ECO:0000313" key="2">
    <source>
        <dbReference type="Proteomes" id="UP001150238"/>
    </source>
</evidence>
<organism evidence="1 2">
    <name type="scientific">Lentinula lateritia</name>
    <dbReference type="NCBI Taxonomy" id="40482"/>
    <lineage>
        <taxon>Eukaryota</taxon>
        <taxon>Fungi</taxon>
        <taxon>Dikarya</taxon>
        <taxon>Basidiomycota</taxon>
        <taxon>Agaricomycotina</taxon>
        <taxon>Agaricomycetes</taxon>
        <taxon>Agaricomycetidae</taxon>
        <taxon>Agaricales</taxon>
        <taxon>Marasmiineae</taxon>
        <taxon>Omphalotaceae</taxon>
        <taxon>Lentinula</taxon>
    </lineage>
</organism>
<accession>A0A9W9A6P4</accession>
<dbReference type="EMBL" id="JANVFS010000023">
    <property type="protein sequence ID" value="KAJ4474725.1"/>
    <property type="molecule type" value="Genomic_DNA"/>
</dbReference>
<comment type="caution">
    <text evidence="1">The sequence shown here is derived from an EMBL/GenBank/DDBJ whole genome shotgun (WGS) entry which is preliminary data.</text>
</comment>
<dbReference type="Proteomes" id="UP001150238">
    <property type="component" value="Unassembled WGS sequence"/>
</dbReference>
<evidence type="ECO:0000313" key="1">
    <source>
        <dbReference type="EMBL" id="KAJ4474725.1"/>
    </source>
</evidence>
<protein>
    <submittedName>
        <fullName evidence="1">Uncharacterized protein</fullName>
    </submittedName>
</protein>
<reference evidence="1" key="1">
    <citation type="submission" date="2022-08" db="EMBL/GenBank/DDBJ databases">
        <authorList>
            <consortium name="DOE Joint Genome Institute"/>
            <person name="Min B."/>
            <person name="Riley R."/>
            <person name="Sierra-Patev S."/>
            <person name="Naranjo-Ortiz M."/>
            <person name="Looney B."/>
            <person name="Konkel Z."/>
            <person name="Slot J.C."/>
            <person name="Sakamoto Y."/>
            <person name="Steenwyk J.L."/>
            <person name="Rokas A."/>
            <person name="Carro J."/>
            <person name="Camarero S."/>
            <person name="Ferreira P."/>
            <person name="Molpeceres G."/>
            <person name="Ruiz-Duenas F.J."/>
            <person name="Serrano A."/>
            <person name="Henrissat B."/>
            <person name="Drula E."/>
            <person name="Hughes K.W."/>
            <person name="Mata J.L."/>
            <person name="Ishikawa N.K."/>
            <person name="Vargas-Isla R."/>
            <person name="Ushijima S."/>
            <person name="Smith C.A."/>
            <person name="Ahrendt S."/>
            <person name="Andreopoulos W."/>
            <person name="He G."/>
            <person name="Labutti K."/>
            <person name="Lipzen A."/>
            <person name="Ng V."/>
            <person name="Sandor L."/>
            <person name="Barry K."/>
            <person name="Martinez A.T."/>
            <person name="Xiao Y."/>
            <person name="Gibbons J.G."/>
            <person name="Terashima K."/>
            <person name="Hibbett D.S."/>
            <person name="Grigoriev I.V."/>
        </authorList>
    </citation>
    <scope>NUCLEOTIDE SEQUENCE</scope>
    <source>
        <strain evidence="1">Sp2 HRB7682 ss15</strain>
    </source>
</reference>
<name>A0A9W9A6P4_9AGAR</name>
<dbReference type="AlphaFoldDB" id="A0A9W9A6P4"/>